<dbReference type="EMBL" id="BQKI01000008">
    <property type="protein sequence ID" value="GJM99789.1"/>
    <property type="molecule type" value="Genomic_DNA"/>
</dbReference>
<name>A0AAV5CP54_ELECO</name>
<proteinExistence type="predicted"/>
<evidence type="ECO:0000256" key="1">
    <source>
        <dbReference type="SAM" id="MobiDB-lite"/>
    </source>
</evidence>
<reference evidence="2" key="1">
    <citation type="journal article" date="2018" name="DNA Res.">
        <title>Multiple hybrid de novo genome assembly of finger millet, an orphan allotetraploid crop.</title>
        <authorList>
            <person name="Hatakeyama M."/>
            <person name="Aluri S."/>
            <person name="Balachadran M.T."/>
            <person name="Sivarajan S.R."/>
            <person name="Patrignani A."/>
            <person name="Gruter S."/>
            <person name="Poveda L."/>
            <person name="Shimizu-Inatsugi R."/>
            <person name="Baeten J."/>
            <person name="Francoijs K.J."/>
            <person name="Nataraja K.N."/>
            <person name="Reddy Y.A.N."/>
            <person name="Phadnis S."/>
            <person name="Ravikumar R.L."/>
            <person name="Schlapbach R."/>
            <person name="Sreeman S.M."/>
            <person name="Shimizu K.K."/>
        </authorList>
    </citation>
    <scope>NUCLEOTIDE SEQUENCE</scope>
</reference>
<comment type="caution">
    <text evidence="2">The sequence shown here is derived from an EMBL/GenBank/DDBJ whole genome shotgun (WGS) entry which is preliminary data.</text>
</comment>
<gene>
    <name evidence="2" type="primary">ga16923</name>
    <name evidence="2" type="ORF">PR202_ga16923</name>
</gene>
<evidence type="ECO:0000313" key="3">
    <source>
        <dbReference type="Proteomes" id="UP001054889"/>
    </source>
</evidence>
<dbReference type="AlphaFoldDB" id="A0AAV5CP54"/>
<organism evidence="2 3">
    <name type="scientific">Eleusine coracana subsp. coracana</name>
    <dbReference type="NCBI Taxonomy" id="191504"/>
    <lineage>
        <taxon>Eukaryota</taxon>
        <taxon>Viridiplantae</taxon>
        <taxon>Streptophyta</taxon>
        <taxon>Embryophyta</taxon>
        <taxon>Tracheophyta</taxon>
        <taxon>Spermatophyta</taxon>
        <taxon>Magnoliopsida</taxon>
        <taxon>Liliopsida</taxon>
        <taxon>Poales</taxon>
        <taxon>Poaceae</taxon>
        <taxon>PACMAD clade</taxon>
        <taxon>Chloridoideae</taxon>
        <taxon>Cynodonteae</taxon>
        <taxon>Eleusininae</taxon>
        <taxon>Eleusine</taxon>
    </lineage>
</organism>
<feature type="region of interest" description="Disordered" evidence="1">
    <location>
        <begin position="78"/>
        <end position="120"/>
    </location>
</feature>
<feature type="compositionally biased region" description="Low complexity" evidence="1">
    <location>
        <begin position="78"/>
        <end position="89"/>
    </location>
</feature>
<dbReference type="Proteomes" id="UP001054889">
    <property type="component" value="Unassembled WGS sequence"/>
</dbReference>
<reference evidence="2" key="2">
    <citation type="submission" date="2021-12" db="EMBL/GenBank/DDBJ databases">
        <title>Resequencing data analysis of finger millet.</title>
        <authorList>
            <person name="Hatakeyama M."/>
            <person name="Aluri S."/>
            <person name="Balachadran M.T."/>
            <person name="Sivarajan S.R."/>
            <person name="Poveda L."/>
            <person name="Shimizu-Inatsugi R."/>
            <person name="Schlapbach R."/>
            <person name="Sreeman S.M."/>
            <person name="Shimizu K.K."/>
        </authorList>
    </citation>
    <scope>NUCLEOTIDE SEQUENCE</scope>
</reference>
<accession>A0AAV5CP54</accession>
<feature type="compositionally biased region" description="Basic and acidic residues" evidence="1">
    <location>
        <begin position="102"/>
        <end position="114"/>
    </location>
</feature>
<keyword evidence="3" id="KW-1185">Reference proteome</keyword>
<protein>
    <submittedName>
        <fullName evidence="2">Uncharacterized protein</fullName>
    </submittedName>
</protein>
<evidence type="ECO:0000313" key="2">
    <source>
        <dbReference type="EMBL" id="GJM99789.1"/>
    </source>
</evidence>
<sequence>MYPAAILAVGPELHAAPVRLPQCAAPSCRLMSVAPAPSAYPVRCDALERAALGHRPRAPRRLPSALLRLPSALPLASAPLPNGAALPPRTVGRPTSSSGQMDQEREEGGGEGERKKMRIF</sequence>